<dbReference type="PROSITE" id="PS51898">
    <property type="entry name" value="TYR_RECOMBINASE"/>
    <property type="match status" value="1"/>
</dbReference>
<evidence type="ECO:0000256" key="2">
    <source>
        <dbReference type="ARBA" id="ARBA00022908"/>
    </source>
</evidence>
<dbReference type="InterPro" id="IPR013762">
    <property type="entry name" value="Integrase-like_cat_sf"/>
</dbReference>
<dbReference type="GO" id="GO:0003677">
    <property type="term" value="F:DNA binding"/>
    <property type="evidence" value="ECO:0007669"/>
    <property type="project" value="UniProtKB-KW"/>
</dbReference>
<feature type="domain" description="Tyr recombinase" evidence="5">
    <location>
        <begin position="258"/>
        <end position="443"/>
    </location>
</feature>
<keyword evidence="3" id="KW-0238">DNA-binding</keyword>
<dbReference type="GO" id="GO:0015074">
    <property type="term" value="P:DNA integration"/>
    <property type="evidence" value="ECO:0007669"/>
    <property type="project" value="UniProtKB-KW"/>
</dbReference>
<proteinExistence type="inferred from homology"/>
<comment type="similarity">
    <text evidence="1">Belongs to the 'phage' integrase family.</text>
</comment>
<dbReference type="Proteomes" id="UP000199074">
    <property type="component" value="Unassembled WGS sequence"/>
</dbReference>
<gene>
    <name evidence="6" type="ORF">SAMN05216456_2947</name>
</gene>
<dbReference type="SUPFAM" id="SSF56349">
    <property type="entry name" value="DNA breaking-rejoining enzymes"/>
    <property type="match status" value="1"/>
</dbReference>
<reference evidence="6 7" key="1">
    <citation type="submission" date="2016-10" db="EMBL/GenBank/DDBJ databases">
        <authorList>
            <person name="de Groot N.N."/>
        </authorList>
    </citation>
    <scope>NUCLEOTIDE SEQUENCE [LARGE SCALE GENOMIC DNA]</scope>
    <source>
        <strain evidence="6 7">IPL20</strain>
    </source>
</reference>
<dbReference type="InterPro" id="IPR002104">
    <property type="entry name" value="Integrase_catalytic"/>
</dbReference>
<dbReference type="RefSeq" id="WP_092425825.1">
    <property type="nucleotide sequence ID" value="NZ_FPCK01000003.1"/>
</dbReference>
<dbReference type="InterPro" id="IPR011010">
    <property type="entry name" value="DNA_brk_join_enz"/>
</dbReference>
<dbReference type="GO" id="GO:0006310">
    <property type="term" value="P:DNA recombination"/>
    <property type="evidence" value="ECO:0007669"/>
    <property type="project" value="UniProtKB-KW"/>
</dbReference>
<keyword evidence="7" id="KW-1185">Reference proteome</keyword>
<evidence type="ECO:0000313" key="6">
    <source>
        <dbReference type="EMBL" id="SFV37485.1"/>
    </source>
</evidence>
<organism evidence="6 7">
    <name type="scientific">Devosia crocina</name>
    <dbReference type="NCBI Taxonomy" id="429728"/>
    <lineage>
        <taxon>Bacteria</taxon>
        <taxon>Pseudomonadati</taxon>
        <taxon>Pseudomonadota</taxon>
        <taxon>Alphaproteobacteria</taxon>
        <taxon>Hyphomicrobiales</taxon>
        <taxon>Devosiaceae</taxon>
        <taxon>Devosia</taxon>
    </lineage>
</organism>
<dbReference type="InterPro" id="IPR046668">
    <property type="entry name" value="DUF6538"/>
</dbReference>
<dbReference type="Gene3D" id="1.10.150.130">
    <property type="match status" value="1"/>
</dbReference>
<keyword evidence="4" id="KW-0233">DNA recombination</keyword>
<evidence type="ECO:0000256" key="4">
    <source>
        <dbReference type="ARBA" id="ARBA00023172"/>
    </source>
</evidence>
<dbReference type="PANTHER" id="PTHR30349">
    <property type="entry name" value="PHAGE INTEGRASE-RELATED"/>
    <property type="match status" value="1"/>
</dbReference>
<dbReference type="Gene3D" id="1.10.443.10">
    <property type="entry name" value="Intergrase catalytic core"/>
    <property type="match status" value="1"/>
</dbReference>
<evidence type="ECO:0000256" key="3">
    <source>
        <dbReference type="ARBA" id="ARBA00023125"/>
    </source>
</evidence>
<dbReference type="AlphaFoldDB" id="A0A1I7NS96"/>
<dbReference type="EMBL" id="FPCK01000003">
    <property type="protein sequence ID" value="SFV37485.1"/>
    <property type="molecule type" value="Genomic_DNA"/>
</dbReference>
<name>A0A1I7NS96_9HYPH</name>
<dbReference type="Pfam" id="PF00589">
    <property type="entry name" value="Phage_integrase"/>
    <property type="match status" value="1"/>
</dbReference>
<sequence length="451" mass="51270">MARSAVNDRQYLEQHRGKWRVSVAVPKRLVSQVGSTRVKRQLNTDSLRVANQLKWPIVREIMASFAQAGGGDDIRALAEELRRQRLNATTDLDVEEVDTAVSVTVDQLLGREVATTSDPVTGEEAPVYAPHAQRQASEFMKIVAGKATPLDRFHDQYMGQLTVKPRTLGDDTRAIALLQRWCRENAIDPYLQSFPTKKAAVRFVDDLQALEPKLSPVTLNKYLRRLSRYWQWLERREEVQTNVWQGLVLAEPKVQHDEKERPFTDEEMIKLLTGPAAPEMRDLVRIAALTGCRLDPIVSLRVRDCQGGVFEFKPQKRETSTRKVPIHSQLVDIIARRTSGKGMDEPIFPEWPPPSSPLKERSYKATMHFTAYRRSLGIGDEREGRRRALANFHSFRRWFITKAEQADQPPHIISAVVGHKREGMTLGLYSGGPAMEQARRCVEAVRLPEPA</sequence>
<dbReference type="InterPro" id="IPR010998">
    <property type="entry name" value="Integrase_recombinase_N"/>
</dbReference>
<keyword evidence="2" id="KW-0229">DNA integration</keyword>
<evidence type="ECO:0000313" key="7">
    <source>
        <dbReference type="Proteomes" id="UP000199074"/>
    </source>
</evidence>
<protein>
    <submittedName>
        <fullName evidence="6">Integrase</fullName>
    </submittedName>
</protein>
<evidence type="ECO:0000259" key="5">
    <source>
        <dbReference type="PROSITE" id="PS51898"/>
    </source>
</evidence>
<evidence type="ECO:0000256" key="1">
    <source>
        <dbReference type="ARBA" id="ARBA00008857"/>
    </source>
</evidence>
<dbReference type="InterPro" id="IPR050090">
    <property type="entry name" value="Tyrosine_recombinase_XerCD"/>
</dbReference>
<dbReference type="Pfam" id="PF20172">
    <property type="entry name" value="DUF6538"/>
    <property type="match status" value="1"/>
</dbReference>
<dbReference type="OrthoDB" id="7938263at2"/>
<dbReference type="PANTHER" id="PTHR30349:SF41">
    <property type="entry name" value="INTEGRASE_RECOMBINASE PROTEIN MJ0367-RELATED"/>
    <property type="match status" value="1"/>
</dbReference>
<accession>A0A1I7NS96</accession>
<dbReference type="STRING" id="429728.SAMN05216456_2947"/>